<dbReference type="PROSITE" id="PS50982">
    <property type="entry name" value="MBD"/>
    <property type="match status" value="1"/>
</dbReference>
<evidence type="ECO:0000313" key="9">
    <source>
        <dbReference type="Proteomes" id="UP000230423"/>
    </source>
</evidence>
<evidence type="ECO:0000259" key="7">
    <source>
        <dbReference type="PROSITE" id="PS50982"/>
    </source>
</evidence>
<dbReference type="EMBL" id="KZ352352">
    <property type="protein sequence ID" value="PIO62248.1"/>
    <property type="molecule type" value="Genomic_DNA"/>
</dbReference>
<dbReference type="InterPro" id="IPR018359">
    <property type="entry name" value="Bromodomain_CS"/>
</dbReference>
<organism evidence="8 9">
    <name type="scientific">Teladorsagia circumcincta</name>
    <name type="common">Brown stomach worm</name>
    <name type="synonym">Ostertagia circumcincta</name>
    <dbReference type="NCBI Taxonomy" id="45464"/>
    <lineage>
        <taxon>Eukaryota</taxon>
        <taxon>Metazoa</taxon>
        <taxon>Ecdysozoa</taxon>
        <taxon>Nematoda</taxon>
        <taxon>Chromadorea</taxon>
        <taxon>Rhabditida</taxon>
        <taxon>Rhabditina</taxon>
        <taxon>Rhabditomorpha</taxon>
        <taxon>Strongyloidea</taxon>
        <taxon>Trichostrongylidae</taxon>
        <taxon>Teladorsagia</taxon>
    </lineage>
</organism>
<dbReference type="SMART" id="SM00297">
    <property type="entry name" value="BROMO"/>
    <property type="match status" value="1"/>
</dbReference>
<keyword evidence="2 4" id="KW-0103">Bromodomain</keyword>
<evidence type="ECO:0000256" key="3">
    <source>
        <dbReference type="ARBA" id="ARBA00023242"/>
    </source>
</evidence>
<feature type="region of interest" description="Disordered" evidence="5">
    <location>
        <begin position="393"/>
        <end position="421"/>
    </location>
</feature>
<feature type="compositionally biased region" description="Basic residues" evidence="5">
    <location>
        <begin position="536"/>
        <end position="551"/>
    </location>
</feature>
<dbReference type="Pfam" id="PF01429">
    <property type="entry name" value="MBD"/>
    <property type="match status" value="1"/>
</dbReference>
<feature type="region of interest" description="Disordered" evidence="5">
    <location>
        <begin position="524"/>
        <end position="568"/>
    </location>
</feature>
<dbReference type="InterPro" id="IPR001487">
    <property type="entry name" value="Bromodomain"/>
</dbReference>
<dbReference type="PANTHER" id="PTHR45915:SF2">
    <property type="entry name" value="TOUTATIS, ISOFORM E"/>
    <property type="match status" value="1"/>
</dbReference>
<evidence type="ECO:0000256" key="5">
    <source>
        <dbReference type="SAM" id="MobiDB-lite"/>
    </source>
</evidence>
<proteinExistence type="predicted"/>
<accession>A0A2G9TWF0</accession>
<dbReference type="Gene3D" id="3.30.890.10">
    <property type="entry name" value="Methyl-cpg-binding Protein 2, Chain A"/>
    <property type="match status" value="1"/>
</dbReference>
<dbReference type="OrthoDB" id="784962at2759"/>
<dbReference type="InterPro" id="IPR036427">
    <property type="entry name" value="Bromodomain-like_sf"/>
</dbReference>
<dbReference type="SMART" id="SM00391">
    <property type="entry name" value="MBD"/>
    <property type="match status" value="1"/>
</dbReference>
<reference evidence="8 9" key="1">
    <citation type="submission" date="2015-09" db="EMBL/GenBank/DDBJ databases">
        <title>Draft genome of the parasitic nematode Teladorsagia circumcincta isolate WARC Sus (inbred).</title>
        <authorList>
            <person name="Mitreva M."/>
        </authorList>
    </citation>
    <scope>NUCLEOTIDE SEQUENCE [LARGE SCALE GENOMIC DNA]</scope>
    <source>
        <strain evidence="8 9">S</strain>
    </source>
</reference>
<dbReference type="Proteomes" id="UP000230423">
    <property type="component" value="Unassembled WGS sequence"/>
</dbReference>
<dbReference type="InterPro" id="IPR001739">
    <property type="entry name" value="Methyl_CpG_DNA-bd"/>
</dbReference>
<feature type="domain" description="Bromo" evidence="6">
    <location>
        <begin position="589"/>
        <end position="659"/>
    </location>
</feature>
<evidence type="ECO:0000256" key="4">
    <source>
        <dbReference type="PROSITE-ProRule" id="PRU00035"/>
    </source>
</evidence>
<protein>
    <submittedName>
        <fullName evidence="8">Bromodomain protein</fullName>
    </submittedName>
</protein>
<dbReference type="InterPro" id="IPR016177">
    <property type="entry name" value="DNA-bd_dom_sf"/>
</dbReference>
<dbReference type="PROSITE" id="PS50014">
    <property type="entry name" value="BROMODOMAIN_2"/>
    <property type="match status" value="1"/>
</dbReference>
<keyword evidence="9" id="KW-1185">Reference proteome</keyword>
<dbReference type="GO" id="GO:0000785">
    <property type="term" value="C:chromatin"/>
    <property type="evidence" value="ECO:0007669"/>
    <property type="project" value="TreeGrafter"/>
</dbReference>
<evidence type="ECO:0000256" key="1">
    <source>
        <dbReference type="ARBA" id="ARBA00004123"/>
    </source>
</evidence>
<dbReference type="GO" id="GO:0003677">
    <property type="term" value="F:DNA binding"/>
    <property type="evidence" value="ECO:0007669"/>
    <property type="project" value="InterPro"/>
</dbReference>
<dbReference type="AlphaFoldDB" id="A0A2G9TWF0"/>
<sequence length="678" mass="77981">MLVNTVVYRWRRQTCIRSIAASGVRGDVVYYAPCGKKLSTYAEVLRYLMKRPCGSITRDNFSFSSKLIVGEFLMPKEKEDGEKTVVKVSEEMIAEEVNRLVSLKPQPRNGERKHREKPPPPVEPRAVTPEEVVENHIEVEESPLEVYDDEDKIKWSREPIDDLLLTEIRPVPDLPRVENLRLNGAGFADALMVHEFVNNFSRVLEIAPSFLHPDVLACVEDLVDDVVTGRPHTERRKRKRFRRMDNAYKRGWWSVDTRENLEAVRSSLHGRGIRERILHRLLCKSWFLKDVKLGRVELDKIGKEISWKEVTELNQEAVHRQLNELNSKISSAKIAIKGSANSFMKSGCSGSIDELKEKIFCCERRINRDFLRPSFFVGDKKCLAYSMEMNGENLKKEDDEDDRDDADKDDEDSERDELESSQMVERWRAYVESAETPAKLSLAIQSPPSREWFCPACVETSTQVPTCLVCSQQHDYLTPCRKCYHFFHAECVADVSYEYDFMCRGCDPKLFERRVIAHGESDDLVEADDSTDPSDHHHHHHPHQNHSHHPVQNKDSRKALKRKADAPPPIVFPTDMNNDLCRAMLDELECQPGVGPFLEPVDLDLVPGYRDVIANPIDMASIRNRIEAQCYETPEDFAADMELMFSNCRTFNEDDSPVGMAGQFCLNVFLFLLYLTLI</sequence>
<dbReference type="Pfam" id="PF00439">
    <property type="entry name" value="Bromodomain"/>
    <property type="match status" value="1"/>
</dbReference>
<evidence type="ECO:0000313" key="8">
    <source>
        <dbReference type="EMBL" id="PIO62248.1"/>
    </source>
</evidence>
<dbReference type="SUPFAM" id="SSF54171">
    <property type="entry name" value="DNA-binding domain"/>
    <property type="match status" value="1"/>
</dbReference>
<dbReference type="GO" id="GO:0005634">
    <property type="term" value="C:nucleus"/>
    <property type="evidence" value="ECO:0007669"/>
    <property type="project" value="UniProtKB-SubCell"/>
</dbReference>
<dbReference type="Gene3D" id="1.20.920.10">
    <property type="entry name" value="Bromodomain-like"/>
    <property type="match status" value="1"/>
</dbReference>
<feature type="compositionally biased region" description="Acidic residues" evidence="5">
    <location>
        <begin position="398"/>
        <end position="419"/>
    </location>
</feature>
<dbReference type="PANTHER" id="PTHR45915">
    <property type="entry name" value="TRANSCRIPTION INTERMEDIARY FACTOR"/>
    <property type="match status" value="1"/>
</dbReference>
<name>A0A2G9TWF0_TELCI</name>
<feature type="compositionally biased region" description="Basic and acidic residues" evidence="5">
    <location>
        <begin position="552"/>
        <end position="565"/>
    </location>
</feature>
<feature type="region of interest" description="Disordered" evidence="5">
    <location>
        <begin position="99"/>
        <end position="127"/>
    </location>
</feature>
<comment type="subcellular location">
    <subcellularLocation>
        <location evidence="1">Nucleus</location>
    </subcellularLocation>
</comment>
<feature type="domain" description="MBD" evidence="7">
    <location>
        <begin position="1"/>
        <end position="68"/>
    </location>
</feature>
<evidence type="ECO:0000259" key="6">
    <source>
        <dbReference type="PROSITE" id="PS50014"/>
    </source>
</evidence>
<dbReference type="SUPFAM" id="SSF47370">
    <property type="entry name" value="Bromodomain"/>
    <property type="match status" value="1"/>
</dbReference>
<keyword evidence="3" id="KW-0539">Nucleus</keyword>
<gene>
    <name evidence="8" type="ORF">TELCIR_16204</name>
</gene>
<dbReference type="PROSITE" id="PS00633">
    <property type="entry name" value="BROMODOMAIN_1"/>
    <property type="match status" value="1"/>
</dbReference>
<dbReference type="PRINTS" id="PR00503">
    <property type="entry name" value="BROMODOMAIN"/>
</dbReference>
<evidence type="ECO:0000256" key="2">
    <source>
        <dbReference type="ARBA" id="ARBA00023117"/>
    </source>
</evidence>